<dbReference type="HOGENOM" id="CLU_2260556_0_0_9"/>
<evidence type="ECO:0000256" key="1">
    <source>
        <dbReference type="SAM" id="Phobius"/>
    </source>
</evidence>
<feature type="transmembrane region" description="Helical" evidence="1">
    <location>
        <begin position="20"/>
        <end position="45"/>
    </location>
</feature>
<dbReference type="eggNOG" id="ENOG5033MIM">
    <property type="taxonomic scope" value="Bacteria"/>
</dbReference>
<keyword evidence="1" id="KW-1133">Transmembrane helix</keyword>
<accession>C9KJG7</accession>
<organism evidence="2 3">
    <name type="scientific">Mitsuokella multacida DSM 20544</name>
    <dbReference type="NCBI Taxonomy" id="500635"/>
    <lineage>
        <taxon>Bacteria</taxon>
        <taxon>Bacillati</taxon>
        <taxon>Bacillota</taxon>
        <taxon>Negativicutes</taxon>
        <taxon>Selenomonadales</taxon>
        <taxon>Selenomonadaceae</taxon>
        <taxon>Mitsuokella</taxon>
    </lineage>
</organism>
<protein>
    <submittedName>
        <fullName evidence="2">Uncharacterized protein</fullName>
    </submittedName>
</protein>
<dbReference type="AlphaFoldDB" id="C9KJG7"/>
<dbReference type="STRING" id="500635.MITSMUL_03166"/>
<dbReference type="GeneID" id="93480378"/>
<keyword evidence="1" id="KW-0812">Transmembrane</keyword>
<keyword evidence="1" id="KW-0472">Membrane</keyword>
<gene>
    <name evidence="2" type="ORF">MITSMUL_03166</name>
</gene>
<name>C9KJG7_9FIRM</name>
<proteinExistence type="predicted"/>
<dbReference type="RefSeq" id="WP_005839046.1">
    <property type="nucleotide sequence ID" value="NZ_GG697141.2"/>
</dbReference>
<keyword evidence="3" id="KW-1185">Reference proteome</keyword>
<dbReference type="EMBL" id="ABWK02000001">
    <property type="protein sequence ID" value="EEX70033.1"/>
    <property type="molecule type" value="Genomic_DNA"/>
</dbReference>
<evidence type="ECO:0000313" key="2">
    <source>
        <dbReference type="EMBL" id="EEX70033.1"/>
    </source>
</evidence>
<feature type="transmembrane region" description="Helical" evidence="1">
    <location>
        <begin position="57"/>
        <end position="75"/>
    </location>
</feature>
<dbReference type="Proteomes" id="UP000003671">
    <property type="component" value="Unassembled WGS sequence"/>
</dbReference>
<evidence type="ECO:0000313" key="3">
    <source>
        <dbReference type="Proteomes" id="UP000003671"/>
    </source>
</evidence>
<sequence>MKDKILQFGKWAESNHMTLIYLAGAWVLALLSLWSLSILMCFWLNGLFGYHFELNVGISGIATIATAGATVYGIARAAQAKYNTDSTVNTPMSIMPYKGGNSK</sequence>
<comment type="caution">
    <text evidence="2">The sequence shown here is derived from an EMBL/GenBank/DDBJ whole genome shotgun (WGS) entry which is preliminary data.</text>
</comment>
<reference evidence="2" key="1">
    <citation type="submission" date="2009-09" db="EMBL/GenBank/DDBJ databases">
        <authorList>
            <person name="Weinstock G."/>
            <person name="Sodergren E."/>
            <person name="Clifton S."/>
            <person name="Fulton L."/>
            <person name="Fulton B."/>
            <person name="Courtney L."/>
            <person name="Fronick C."/>
            <person name="Harrison M."/>
            <person name="Strong C."/>
            <person name="Farmer C."/>
            <person name="Delahaunty K."/>
            <person name="Markovic C."/>
            <person name="Hall O."/>
            <person name="Minx P."/>
            <person name="Tomlinson C."/>
            <person name="Mitreva M."/>
            <person name="Nelson J."/>
            <person name="Hou S."/>
            <person name="Wollam A."/>
            <person name="Pepin K.H."/>
            <person name="Johnson M."/>
            <person name="Bhonagiri V."/>
            <person name="Nash W.E."/>
            <person name="Warren W."/>
            <person name="Chinwalla A."/>
            <person name="Mardis E.R."/>
            <person name="Wilson R.K."/>
        </authorList>
    </citation>
    <scope>NUCLEOTIDE SEQUENCE [LARGE SCALE GENOMIC DNA]</scope>
    <source>
        <strain evidence="2">DSM 20544</strain>
    </source>
</reference>